<proteinExistence type="predicted"/>
<keyword evidence="1" id="KW-0812">Transmembrane</keyword>
<dbReference type="GO" id="GO:0008610">
    <property type="term" value="P:lipid biosynthetic process"/>
    <property type="evidence" value="ECO:0007669"/>
    <property type="project" value="UniProtKB-ARBA"/>
</dbReference>
<feature type="domain" description="Fatty acid desaturase" evidence="2">
    <location>
        <begin position="50"/>
        <end position="262"/>
    </location>
</feature>
<dbReference type="PANTHER" id="PTHR19353:SF19">
    <property type="entry name" value="DELTA(5) FATTY ACID DESATURASE C-RELATED"/>
    <property type="match status" value="1"/>
</dbReference>
<protein>
    <submittedName>
        <fullName evidence="3">Fatty acid desaturase</fullName>
    </submittedName>
</protein>
<feature type="transmembrane region" description="Helical" evidence="1">
    <location>
        <begin position="162"/>
        <end position="181"/>
    </location>
</feature>
<accession>A0A553WCF6</accession>
<dbReference type="PANTHER" id="PTHR19353">
    <property type="entry name" value="FATTY ACID DESATURASE 2"/>
    <property type="match status" value="1"/>
</dbReference>
<keyword evidence="1" id="KW-0472">Membrane</keyword>
<feature type="transmembrane region" description="Helical" evidence="1">
    <location>
        <begin position="187"/>
        <end position="207"/>
    </location>
</feature>
<organism evidence="3 4">
    <name type="scientific">Sphingorhabdus contaminans</name>
    <dbReference type="NCBI Taxonomy" id="1343899"/>
    <lineage>
        <taxon>Bacteria</taxon>
        <taxon>Pseudomonadati</taxon>
        <taxon>Pseudomonadota</taxon>
        <taxon>Alphaproteobacteria</taxon>
        <taxon>Sphingomonadales</taxon>
        <taxon>Sphingomonadaceae</taxon>
        <taxon>Sphingorhabdus</taxon>
    </lineage>
</organism>
<dbReference type="InterPro" id="IPR005804">
    <property type="entry name" value="FA_desaturase_dom"/>
</dbReference>
<dbReference type="Proteomes" id="UP000320160">
    <property type="component" value="Unassembled WGS sequence"/>
</dbReference>
<dbReference type="EMBL" id="VKKU01000002">
    <property type="protein sequence ID" value="TSB02367.1"/>
    <property type="molecule type" value="Genomic_DNA"/>
</dbReference>
<evidence type="ECO:0000256" key="1">
    <source>
        <dbReference type="SAM" id="Phobius"/>
    </source>
</evidence>
<evidence type="ECO:0000313" key="3">
    <source>
        <dbReference type="EMBL" id="TSB02367.1"/>
    </source>
</evidence>
<keyword evidence="4" id="KW-1185">Reference proteome</keyword>
<evidence type="ECO:0000259" key="2">
    <source>
        <dbReference type="Pfam" id="PF00487"/>
    </source>
</evidence>
<comment type="caution">
    <text evidence="3">The sequence shown here is derived from an EMBL/GenBank/DDBJ whole genome shotgun (WGS) entry which is preliminary data.</text>
</comment>
<dbReference type="InterPro" id="IPR012171">
    <property type="entry name" value="Fatty_acid_desaturase"/>
</dbReference>
<reference evidence="3 4" key="1">
    <citation type="submission" date="2019-07" db="EMBL/GenBank/DDBJ databases">
        <authorList>
            <person name="Park M."/>
        </authorList>
    </citation>
    <scope>NUCLEOTIDE SEQUENCE [LARGE SCALE GENOMIC DNA]</scope>
    <source>
        <strain evidence="3 4">KCTC32445</strain>
    </source>
</reference>
<dbReference type="GO" id="GO:0016020">
    <property type="term" value="C:membrane"/>
    <property type="evidence" value="ECO:0007669"/>
    <property type="project" value="TreeGrafter"/>
</dbReference>
<gene>
    <name evidence="3" type="ORF">FOM92_14825</name>
</gene>
<dbReference type="RefSeq" id="WP_143777585.1">
    <property type="nucleotide sequence ID" value="NZ_VKKU01000002.1"/>
</dbReference>
<dbReference type="AlphaFoldDB" id="A0A553WCF6"/>
<keyword evidence="1" id="KW-1133">Transmembrane helix</keyword>
<evidence type="ECO:0000313" key="4">
    <source>
        <dbReference type="Proteomes" id="UP000320160"/>
    </source>
</evidence>
<dbReference type="OrthoDB" id="784276at2"/>
<dbReference type="GO" id="GO:0016717">
    <property type="term" value="F:oxidoreductase activity, acting on paired donors, with oxidation of a pair of donors resulting in the reduction of molecular oxygen to two molecules of water"/>
    <property type="evidence" value="ECO:0007669"/>
    <property type="project" value="TreeGrafter"/>
</dbReference>
<feature type="transmembrane region" description="Helical" evidence="1">
    <location>
        <begin position="21"/>
        <end position="42"/>
    </location>
</feature>
<sequence length="292" mass="33604">MSTSPQSANAEFNALRSCPKVAWPTVALFVVCTSIIGGVWYAAIVHGFSLWLGALLNGVTAYYLFSVVHDSSHNAVSKTKWINELLGRIGLVYFAPLAPMDVARYIHMAHHKYANDPDRDPDGYAHKLDIWFPLRWLNFDYYYTKWFFQKGGDFARRKYPALFAYVAFILASCALIIWLGYGMELLMLWFIPTRISSFLFVLVFSFLTHQPFETYAKEDEYKATALRIGGEWILSPLMANHNYHLIHHLYPTAPFYNYIKIMKLRGDEILAKEPLMPPTFGLSPRKNVLTEH</sequence>
<feature type="transmembrane region" description="Helical" evidence="1">
    <location>
        <begin position="48"/>
        <end position="68"/>
    </location>
</feature>
<name>A0A553WCF6_9SPHN</name>
<dbReference type="Pfam" id="PF00487">
    <property type="entry name" value="FA_desaturase"/>
    <property type="match status" value="1"/>
</dbReference>